<dbReference type="Pfam" id="PF03797">
    <property type="entry name" value="Autotransporter"/>
    <property type="match status" value="1"/>
</dbReference>
<evidence type="ECO:0000313" key="3">
    <source>
        <dbReference type="EMBL" id="OBX04567.1"/>
    </source>
</evidence>
<dbReference type="InterPro" id="IPR036709">
    <property type="entry name" value="Autotransporte_beta_dom_sf"/>
</dbReference>
<evidence type="ECO:0000256" key="1">
    <source>
        <dbReference type="SAM" id="SignalP"/>
    </source>
</evidence>
<dbReference type="AlphaFoldDB" id="A0A1A7PS65"/>
<dbReference type="SMART" id="SM00869">
    <property type="entry name" value="Autotransporter"/>
    <property type="match status" value="1"/>
</dbReference>
<feature type="signal peptide" evidence="1">
    <location>
        <begin position="1"/>
        <end position="24"/>
    </location>
</feature>
<dbReference type="STRING" id="505345.QV06_06065"/>
<protein>
    <recommendedName>
        <fullName evidence="2">Autotransporter domain-containing protein</fullName>
    </recommendedName>
</protein>
<dbReference type="InterPro" id="IPR006315">
    <property type="entry name" value="OM_autotransptr_brl_dom"/>
</dbReference>
<dbReference type="NCBIfam" id="TIGR01414">
    <property type="entry name" value="autotrans_barl"/>
    <property type="match status" value="1"/>
</dbReference>
<gene>
    <name evidence="3" type="ORF">QV06_06065</name>
</gene>
<organism evidence="3 4">
    <name type="scientific">Gallibacterium genomosp. 3</name>
    <dbReference type="NCBI Taxonomy" id="505345"/>
    <lineage>
        <taxon>Bacteria</taxon>
        <taxon>Pseudomonadati</taxon>
        <taxon>Pseudomonadota</taxon>
        <taxon>Gammaproteobacteria</taxon>
        <taxon>Pasteurellales</taxon>
        <taxon>Pasteurellaceae</taxon>
        <taxon>Gallibacterium</taxon>
    </lineage>
</organism>
<dbReference type="Proteomes" id="UP000092626">
    <property type="component" value="Unassembled WGS sequence"/>
</dbReference>
<sequence>MNDLLKKLGIAILVSLSLSNTVLAEIEDESGEEYDEVVGRSPASPASSALVWVDTQDIYYYMTNMDRLTKRLGSLDDYRFADDKTNGLWLRTEQGKFSHQKEHFYQLGYNHSSLRNDDIQWLNGISLNYLKGSHQSYEKGVSLHSTFFNYQKHYYLDMLLHYGAYKTNIYVSSDDTLSRFTHKGKLLKLSLEAGYEKKWENNWFLRPQAQLQFAHTKGKNYMLGNDNHLYISNASSLVGRLGFELGKNFKTNHRIFVLGNLYHEFLSSKGTRLHTSNAVTDNSQYPKDWYDIGIGYSYKGKHFTPYINAERSFYKHYGNSTRVNAGISYSF</sequence>
<feature type="chain" id="PRO_5008359314" description="Autotransporter domain-containing protein" evidence="1">
    <location>
        <begin position="25"/>
        <end position="331"/>
    </location>
</feature>
<reference evidence="3 4" key="1">
    <citation type="submission" date="2014-11" db="EMBL/GenBank/DDBJ databases">
        <title>Pan-genome of Gallibacterium spp.</title>
        <authorList>
            <person name="Kudirkiene E."/>
            <person name="Bojesen A.M."/>
        </authorList>
    </citation>
    <scope>NUCLEOTIDE SEQUENCE [LARGE SCALE GENOMIC DNA]</scope>
    <source>
        <strain evidence="3 4">59/S3/89</strain>
    </source>
</reference>
<keyword evidence="1" id="KW-0732">Signal</keyword>
<feature type="domain" description="Autotransporter" evidence="2">
    <location>
        <begin position="81"/>
        <end position="331"/>
    </location>
</feature>
<dbReference type="SUPFAM" id="SSF103515">
    <property type="entry name" value="Autotransporter"/>
    <property type="match status" value="1"/>
</dbReference>
<dbReference type="InterPro" id="IPR003991">
    <property type="entry name" value="Pertactin_virulence_factor"/>
</dbReference>
<dbReference type="InterPro" id="IPR005546">
    <property type="entry name" value="Autotransporte_beta"/>
</dbReference>
<name>A0A1A7PS65_9PAST</name>
<dbReference type="RefSeq" id="WP_065237357.1">
    <property type="nucleotide sequence ID" value="NZ_JTJR01000024.1"/>
</dbReference>
<dbReference type="Gene3D" id="2.40.128.130">
    <property type="entry name" value="Autotransporter beta-domain"/>
    <property type="match status" value="1"/>
</dbReference>
<comment type="caution">
    <text evidence="3">The sequence shown here is derived from an EMBL/GenBank/DDBJ whole genome shotgun (WGS) entry which is preliminary data.</text>
</comment>
<dbReference type="PROSITE" id="PS51208">
    <property type="entry name" value="AUTOTRANSPORTER"/>
    <property type="match status" value="1"/>
</dbReference>
<dbReference type="EMBL" id="JTJR01000024">
    <property type="protein sequence ID" value="OBX04567.1"/>
    <property type="molecule type" value="Genomic_DNA"/>
</dbReference>
<accession>A0A1A7PS65</accession>
<evidence type="ECO:0000313" key="4">
    <source>
        <dbReference type="Proteomes" id="UP000092626"/>
    </source>
</evidence>
<dbReference type="GO" id="GO:0019867">
    <property type="term" value="C:outer membrane"/>
    <property type="evidence" value="ECO:0007669"/>
    <property type="project" value="InterPro"/>
</dbReference>
<proteinExistence type="predicted"/>
<dbReference type="PRINTS" id="PR01484">
    <property type="entry name" value="PRTACTNFAMLY"/>
</dbReference>
<evidence type="ECO:0000259" key="2">
    <source>
        <dbReference type="PROSITE" id="PS51208"/>
    </source>
</evidence>